<protein>
    <submittedName>
        <fullName evidence="2">Uncharacterized protein</fullName>
    </submittedName>
</protein>
<dbReference type="AlphaFoldDB" id="A0A915IAY8"/>
<organism evidence="1 2">
    <name type="scientific">Romanomermis culicivorax</name>
    <name type="common">Nematode worm</name>
    <dbReference type="NCBI Taxonomy" id="13658"/>
    <lineage>
        <taxon>Eukaryota</taxon>
        <taxon>Metazoa</taxon>
        <taxon>Ecdysozoa</taxon>
        <taxon>Nematoda</taxon>
        <taxon>Enoplea</taxon>
        <taxon>Dorylaimia</taxon>
        <taxon>Mermithida</taxon>
        <taxon>Mermithoidea</taxon>
        <taxon>Mermithidae</taxon>
        <taxon>Romanomermis</taxon>
    </lineage>
</organism>
<name>A0A915IAY8_ROMCU</name>
<dbReference type="Proteomes" id="UP000887565">
    <property type="component" value="Unplaced"/>
</dbReference>
<evidence type="ECO:0000313" key="1">
    <source>
        <dbReference type="Proteomes" id="UP000887565"/>
    </source>
</evidence>
<reference evidence="2" key="1">
    <citation type="submission" date="2022-11" db="UniProtKB">
        <authorList>
            <consortium name="WormBaseParasite"/>
        </authorList>
    </citation>
    <scope>IDENTIFICATION</scope>
</reference>
<evidence type="ECO:0000313" key="2">
    <source>
        <dbReference type="WBParaSite" id="nRc.2.0.1.t11047-RA"/>
    </source>
</evidence>
<dbReference type="WBParaSite" id="nRc.2.0.1.t11047-RA">
    <property type="protein sequence ID" value="nRc.2.0.1.t11047-RA"/>
    <property type="gene ID" value="nRc.2.0.1.g11047"/>
</dbReference>
<accession>A0A915IAY8</accession>
<sequence length="58" mass="6624">MSYIDVVYPIRQQRDAALCDGSIDKSSTPPARAWRRFAIALQVHANFFFKIAYAVDEC</sequence>
<keyword evidence="1" id="KW-1185">Reference proteome</keyword>
<proteinExistence type="predicted"/>